<dbReference type="AlphaFoldDB" id="A0A7L4ZPC8"/>
<dbReference type="KEGG" id="kan:IMCC3317_39050"/>
<protein>
    <submittedName>
        <fullName evidence="2">Uncharacterized protein</fullName>
    </submittedName>
</protein>
<dbReference type="Pfam" id="PF19494">
    <property type="entry name" value="DUF6029"/>
    <property type="match status" value="1"/>
</dbReference>
<evidence type="ECO:0000256" key="1">
    <source>
        <dbReference type="SAM" id="SignalP"/>
    </source>
</evidence>
<keyword evidence="1" id="KW-0732">Signal</keyword>
<dbReference type="InterPro" id="IPR046070">
    <property type="entry name" value="DUF6029"/>
</dbReference>
<feature type="signal peptide" evidence="1">
    <location>
        <begin position="1"/>
        <end position="18"/>
    </location>
</feature>
<dbReference type="Proteomes" id="UP000464657">
    <property type="component" value="Chromosome"/>
</dbReference>
<gene>
    <name evidence="2" type="ORF">IMCC3317_39050</name>
</gene>
<reference evidence="2 3" key="1">
    <citation type="journal article" date="2013" name="Int. J. Syst. Evol. Microbiol.">
        <title>Kordia antarctica sp. nov., isolated from Antarctic seawater.</title>
        <authorList>
            <person name="Baek K."/>
            <person name="Choi A."/>
            <person name="Kang I."/>
            <person name="Lee K."/>
            <person name="Cho J.C."/>
        </authorList>
    </citation>
    <scope>NUCLEOTIDE SEQUENCE [LARGE SCALE GENOMIC DNA]</scope>
    <source>
        <strain evidence="2 3">IMCC3317</strain>
    </source>
</reference>
<accession>A0A7L4ZPC8</accession>
<sequence length="559" mass="63563">MKKLLYLSVALAFSVGFAQEQDDEDKKDWGTLTGGFESNMQWYNDDTKLGKFAEDEHFRSNNYLKLDYNYGKWFVGIQVESYAPMPLLNYSPKLDDTNVALYYAKYKTEKLEVTAGYFYEQFGSGLILRAWENRPLGINNAFRGGRIKYDPSNSLSFTGMYGRQREGFKLSEGEVFGFNSEIDLTTAFNLETSSLSAGVSYVGRKQDIPEEFQNTGFDELTNAFSARLDYSGNSFYSGIEFITKGKDAIVNSQRYIENFVEKGNALLVNFGYSEKGLGIDATFRRLENMNFFSDRDATGNVFNENIVNYLPALTKQHDYALTNIYVYQAQPAISVPDPSLLKFGEIGGQIDIFYNFEKGSTLGGKYGTKVAMNASYWAGLRGDFNFTDRDAEIEYFGFGQKYFSEVSLEVRKKWNSKWRSIFYYVNQYYNQRYIIDERGVVNSNIAVAEATYRISSKQSIRLEAQHLWTPDDDKNWAGGTLEFNVTPRLSFYVTDIYNYGNDIEDEQIHYYNVGGSFSKGASRIALNYGRQRGGLVCVGGVCRFVPQSTGLTVNISTAF</sequence>
<evidence type="ECO:0000313" key="3">
    <source>
        <dbReference type="Proteomes" id="UP000464657"/>
    </source>
</evidence>
<dbReference type="RefSeq" id="WP_160131058.1">
    <property type="nucleotide sequence ID" value="NZ_CP019288.1"/>
</dbReference>
<name>A0A7L4ZPC8_9FLAO</name>
<keyword evidence="3" id="KW-1185">Reference proteome</keyword>
<proteinExistence type="predicted"/>
<organism evidence="2 3">
    <name type="scientific">Kordia antarctica</name>
    <dbReference type="NCBI Taxonomy" id="1218801"/>
    <lineage>
        <taxon>Bacteria</taxon>
        <taxon>Pseudomonadati</taxon>
        <taxon>Bacteroidota</taxon>
        <taxon>Flavobacteriia</taxon>
        <taxon>Flavobacteriales</taxon>
        <taxon>Flavobacteriaceae</taxon>
        <taxon>Kordia</taxon>
    </lineage>
</organism>
<dbReference type="OrthoDB" id="5480631at2"/>
<dbReference type="EMBL" id="CP019288">
    <property type="protein sequence ID" value="QHI38512.1"/>
    <property type="molecule type" value="Genomic_DNA"/>
</dbReference>
<evidence type="ECO:0000313" key="2">
    <source>
        <dbReference type="EMBL" id="QHI38512.1"/>
    </source>
</evidence>
<feature type="chain" id="PRO_5029727329" evidence="1">
    <location>
        <begin position="19"/>
        <end position="559"/>
    </location>
</feature>